<evidence type="ECO:0000256" key="6">
    <source>
        <dbReference type="ARBA" id="ARBA00023014"/>
    </source>
</evidence>
<evidence type="ECO:0000256" key="1">
    <source>
        <dbReference type="ARBA" id="ARBA00004496"/>
    </source>
</evidence>
<dbReference type="HAMAP" id="MF_01479">
    <property type="entry name" value="WhiB"/>
    <property type="match status" value="1"/>
</dbReference>
<dbReference type="GO" id="GO:0035731">
    <property type="term" value="F:dinitrosyl-iron complex binding"/>
    <property type="evidence" value="ECO:0007669"/>
    <property type="project" value="UniProtKB-UniRule"/>
</dbReference>
<dbReference type="Proteomes" id="UP000282454">
    <property type="component" value="Unassembled WGS sequence"/>
</dbReference>
<feature type="binding site" evidence="11">
    <location>
        <position position="68"/>
    </location>
    <ligand>
        <name>[4Fe-4S] cluster</name>
        <dbReference type="ChEBI" id="CHEBI:49883"/>
    </ligand>
</feature>
<organism evidence="13 14">
    <name type="scientific">Actinokineospora cianjurensis</name>
    <dbReference type="NCBI Taxonomy" id="585224"/>
    <lineage>
        <taxon>Bacteria</taxon>
        <taxon>Bacillati</taxon>
        <taxon>Actinomycetota</taxon>
        <taxon>Actinomycetes</taxon>
        <taxon>Pseudonocardiales</taxon>
        <taxon>Pseudonocardiaceae</taxon>
        <taxon>Actinokineospora</taxon>
    </lineage>
</organism>
<dbReference type="PANTHER" id="PTHR38839">
    <property type="entry name" value="TRANSCRIPTIONAL REGULATOR WHID-RELATED"/>
    <property type="match status" value="1"/>
</dbReference>
<keyword evidence="8 11" id="KW-0238">DNA-binding</keyword>
<dbReference type="GO" id="GO:0005737">
    <property type="term" value="C:cytoplasm"/>
    <property type="evidence" value="ECO:0007669"/>
    <property type="project" value="UniProtKB-SubCell"/>
</dbReference>
<evidence type="ECO:0000256" key="4">
    <source>
        <dbReference type="ARBA" id="ARBA00022723"/>
    </source>
</evidence>
<dbReference type="GO" id="GO:0051539">
    <property type="term" value="F:4 iron, 4 sulfur cluster binding"/>
    <property type="evidence" value="ECO:0007669"/>
    <property type="project" value="UniProtKB-UniRule"/>
</dbReference>
<keyword evidence="6 11" id="KW-0411">Iron-sulfur</keyword>
<evidence type="ECO:0000256" key="5">
    <source>
        <dbReference type="ARBA" id="ARBA00023004"/>
    </source>
</evidence>
<dbReference type="PROSITE" id="PS51674">
    <property type="entry name" value="4FE4S_WBL"/>
    <property type="match status" value="1"/>
</dbReference>
<evidence type="ECO:0000256" key="2">
    <source>
        <dbReference type="ARBA" id="ARBA00006597"/>
    </source>
</evidence>
<feature type="binding site" evidence="11">
    <location>
        <position position="74"/>
    </location>
    <ligand>
        <name>[4Fe-4S] cluster</name>
        <dbReference type="ChEBI" id="CHEBI:49883"/>
    </ligand>
</feature>
<keyword evidence="14" id="KW-1185">Reference proteome</keyword>
<keyword evidence="10 11" id="KW-0804">Transcription</keyword>
<keyword evidence="5 11" id="KW-0408">Iron</keyword>
<keyword evidence="11" id="KW-0963">Cytoplasm</keyword>
<gene>
    <name evidence="11" type="primary">whiB</name>
    <name evidence="13" type="ORF">CLV68_5829</name>
</gene>
<comment type="PTM">
    <text evidence="11">Upon Fe-S cluster removal intramolecular disulfide bonds are formed.</text>
</comment>
<keyword evidence="3 11" id="KW-0004">4Fe-4S</keyword>
<dbReference type="GO" id="GO:0003677">
    <property type="term" value="F:DNA binding"/>
    <property type="evidence" value="ECO:0007669"/>
    <property type="project" value="UniProtKB-UniRule"/>
</dbReference>
<reference evidence="13 14" key="1">
    <citation type="submission" date="2018-10" db="EMBL/GenBank/DDBJ databases">
        <title>Genomic Encyclopedia of Archaeal and Bacterial Type Strains, Phase II (KMG-II): from individual species to whole genera.</title>
        <authorList>
            <person name="Goeker M."/>
        </authorList>
    </citation>
    <scope>NUCLEOTIDE SEQUENCE [LARGE SCALE GENOMIC DNA]</scope>
    <source>
        <strain evidence="13 14">DSM 45657</strain>
    </source>
</reference>
<dbReference type="Pfam" id="PF02467">
    <property type="entry name" value="Whib"/>
    <property type="match status" value="1"/>
</dbReference>
<dbReference type="InterPro" id="IPR034768">
    <property type="entry name" value="4FE4S_WBL"/>
</dbReference>
<comment type="subcellular location">
    <subcellularLocation>
        <location evidence="1 11">Cytoplasm</location>
    </subcellularLocation>
</comment>
<evidence type="ECO:0000256" key="7">
    <source>
        <dbReference type="ARBA" id="ARBA00023015"/>
    </source>
</evidence>
<dbReference type="InterPro" id="IPR003482">
    <property type="entry name" value="Whib"/>
</dbReference>
<sequence length="116" mass="12950">MSSLGRGAWGFARVPRGYSTGVRRAPEPWQAHGACQTLPVDRFYSPDNERGLARDRRVQAAKLVCSRCPVLRRCRDFALRTAEPYGVWGGLDERERADLRRAARIPAPRGTEVAAV</sequence>
<evidence type="ECO:0000256" key="9">
    <source>
        <dbReference type="ARBA" id="ARBA00023157"/>
    </source>
</evidence>
<proteinExistence type="inferred from homology"/>
<feature type="binding site" evidence="11">
    <location>
        <position position="65"/>
    </location>
    <ligand>
        <name>[4Fe-4S] cluster</name>
        <dbReference type="ChEBI" id="CHEBI:49883"/>
    </ligand>
</feature>
<dbReference type="GO" id="GO:0046872">
    <property type="term" value="F:metal ion binding"/>
    <property type="evidence" value="ECO:0007669"/>
    <property type="project" value="UniProtKB-KW"/>
</dbReference>
<keyword evidence="7 11" id="KW-0805">Transcription regulation</keyword>
<accession>A0A421AW29</accession>
<dbReference type="AlphaFoldDB" id="A0A421AW29"/>
<dbReference type="GO" id="GO:0045892">
    <property type="term" value="P:negative regulation of DNA-templated transcription"/>
    <property type="evidence" value="ECO:0007669"/>
    <property type="project" value="TreeGrafter"/>
</dbReference>
<keyword evidence="9 11" id="KW-1015">Disulfide bond</keyword>
<evidence type="ECO:0000259" key="12">
    <source>
        <dbReference type="PROSITE" id="PS51674"/>
    </source>
</evidence>
<comment type="function">
    <text evidence="11">Acts as a transcriptional regulator. Probably redox-responsive. The apo- but not holo-form probably binds DNA.</text>
</comment>
<protein>
    <recommendedName>
        <fullName evidence="11">Transcriptional regulator WhiB</fullName>
    </recommendedName>
</protein>
<comment type="PTM">
    <text evidence="11">The Fe-S cluster can be nitrosylated by nitric oxide (NO).</text>
</comment>
<comment type="cofactor">
    <cofactor evidence="11">
        <name>[4Fe-4S] cluster</name>
        <dbReference type="ChEBI" id="CHEBI:49883"/>
    </cofactor>
    <text evidence="11">Binds 1 [4Fe-4S] cluster per subunit. Following nitrosylation of the [4Fe-4S] cluster binds 1 [4Fe-8(NO)] cluster per subunit.</text>
</comment>
<name>A0A421AW29_9PSEU</name>
<evidence type="ECO:0000313" key="13">
    <source>
        <dbReference type="EMBL" id="RLK54279.1"/>
    </source>
</evidence>
<evidence type="ECO:0000256" key="8">
    <source>
        <dbReference type="ARBA" id="ARBA00023125"/>
    </source>
</evidence>
<feature type="binding site" evidence="11">
    <location>
        <position position="35"/>
    </location>
    <ligand>
        <name>[4Fe-4S] cluster</name>
        <dbReference type="ChEBI" id="CHEBI:49883"/>
    </ligand>
</feature>
<comment type="caution">
    <text evidence="13">The sequence shown here is derived from an EMBL/GenBank/DDBJ whole genome shotgun (WGS) entry which is preliminary data.</text>
</comment>
<evidence type="ECO:0000256" key="10">
    <source>
        <dbReference type="ARBA" id="ARBA00023163"/>
    </source>
</evidence>
<comment type="similarity">
    <text evidence="2 11">Belongs to the WhiB family.</text>
</comment>
<dbReference type="GO" id="GO:0047134">
    <property type="term" value="F:protein-disulfide reductase [NAD(P)H] activity"/>
    <property type="evidence" value="ECO:0007669"/>
    <property type="project" value="TreeGrafter"/>
</dbReference>
<evidence type="ECO:0000256" key="11">
    <source>
        <dbReference type="HAMAP-Rule" id="MF_01479"/>
    </source>
</evidence>
<dbReference type="EMBL" id="RCDD01000007">
    <property type="protein sequence ID" value="RLK54279.1"/>
    <property type="molecule type" value="Genomic_DNA"/>
</dbReference>
<keyword evidence="4 11" id="KW-0479">Metal-binding</keyword>
<evidence type="ECO:0000256" key="3">
    <source>
        <dbReference type="ARBA" id="ARBA00022485"/>
    </source>
</evidence>
<evidence type="ECO:0000313" key="14">
    <source>
        <dbReference type="Proteomes" id="UP000282454"/>
    </source>
</evidence>
<feature type="domain" description="4Fe-4S Wbl-type" evidence="12">
    <location>
        <begin position="34"/>
        <end position="98"/>
    </location>
</feature>
<dbReference type="GO" id="GO:0045454">
    <property type="term" value="P:cell redox homeostasis"/>
    <property type="evidence" value="ECO:0007669"/>
    <property type="project" value="TreeGrafter"/>
</dbReference>